<evidence type="ECO:0000313" key="2">
    <source>
        <dbReference type="Proteomes" id="UP000283523"/>
    </source>
</evidence>
<dbReference type="OrthoDB" id="9794241at2"/>
<dbReference type="NCBIfam" id="TIGR02453">
    <property type="entry name" value="TIGR02453 family protein"/>
    <property type="match status" value="1"/>
</dbReference>
<organism evidence="1 2">
    <name type="scientific">Fibrisoma montanum</name>
    <dbReference type="NCBI Taxonomy" id="2305895"/>
    <lineage>
        <taxon>Bacteria</taxon>
        <taxon>Pseudomonadati</taxon>
        <taxon>Bacteroidota</taxon>
        <taxon>Cytophagia</taxon>
        <taxon>Cytophagales</taxon>
        <taxon>Spirosomataceae</taxon>
        <taxon>Fibrisoma</taxon>
    </lineage>
</organism>
<dbReference type="InterPro" id="IPR012808">
    <property type="entry name" value="CHP02453"/>
</dbReference>
<dbReference type="PIRSF" id="PIRSF028451">
    <property type="entry name" value="UCP028451"/>
    <property type="match status" value="1"/>
</dbReference>
<gene>
    <name evidence="1" type="ORF">DYU11_15825</name>
</gene>
<evidence type="ECO:0000313" key="1">
    <source>
        <dbReference type="EMBL" id="RIV22484.1"/>
    </source>
</evidence>
<dbReference type="EMBL" id="QXED01000004">
    <property type="protein sequence ID" value="RIV22484.1"/>
    <property type="molecule type" value="Genomic_DNA"/>
</dbReference>
<accession>A0A418M8Q8</accession>
<dbReference type="InterPro" id="IPR015996">
    <property type="entry name" value="UCP028451"/>
</dbReference>
<dbReference type="PANTHER" id="PTHR36452:SF1">
    <property type="entry name" value="DUF2461 DOMAIN-CONTAINING PROTEIN"/>
    <property type="match status" value="1"/>
</dbReference>
<comment type="caution">
    <text evidence="1">The sequence shown here is derived from an EMBL/GenBank/DDBJ whole genome shotgun (WGS) entry which is preliminary data.</text>
</comment>
<keyword evidence="2" id="KW-1185">Reference proteome</keyword>
<name>A0A418M8Q8_9BACT</name>
<dbReference type="PANTHER" id="PTHR36452">
    <property type="entry name" value="CHROMOSOME 12, WHOLE GENOME SHOTGUN SEQUENCE"/>
    <property type="match status" value="1"/>
</dbReference>
<dbReference type="AlphaFoldDB" id="A0A418M8Q8"/>
<dbReference type="RefSeq" id="WP_119668669.1">
    <property type="nucleotide sequence ID" value="NZ_QXED01000004.1"/>
</dbReference>
<proteinExistence type="predicted"/>
<protein>
    <submittedName>
        <fullName evidence="1">DUF2461 domain-containing protein</fullName>
    </submittedName>
</protein>
<reference evidence="1 2" key="1">
    <citation type="submission" date="2018-08" db="EMBL/GenBank/DDBJ databases">
        <title>Fibrisoma montanum sp. nov., isolated from Danxia mountain soil.</title>
        <authorList>
            <person name="Huang Y."/>
        </authorList>
    </citation>
    <scope>NUCLEOTIDE SEQUENCE [LARGE SCALE GENOMIC DNA]</scope>
    <source>
        <strain evidence="1 2">HYT19</strain>
    </source>
</reference>
<dbReference type="Proteomes" id="UP000283523">
    <property type="component" value="Unassembled WGS sequence"/>
</dbReference>
<sequence length="221" mass="24547">MLKPETLSFLADLKNNNNKPWFDATRPAYEAARANFLHLVTVVLAGLERLDPAIAESNLQPKSCMFRINRDVRFSKDKSPYKTNFGAWFNAGGKQSPSAGYYLNIEPGGSFVAGGMYMPDAKVLTTLRQEIDYNLADFEALLAQPTFKAYYDGLDQDGALQRPPKGYDADNPAISYLKLKSFTAAHNLPDSALTKPDFPQKVLGAFEGLQPLVHFFNRALT</sequence>
<dbReference type="Pfam" id="PF09365">
    <property type="entry name" value="DUF2461"/>
    <property type="match status" value="1"/>
</dbReference>